<dbReference type="KEGG" id="malk:MalAC0309_0930"/>
<reference evidence="2" key="1">
    <citation type="submission" date="2015-12" db="EMBL/GenBank/DDBJ databases">
        <authorList>
            <person name="Shamseldin A."/>
            <person name="Moawad H."/>
            <person name="Abd El-Rahim W.M."/>
            <person name="Sadowsky M.J."/>
        </authorList>
    </citation>
    <scope>NUCLEOTIDE SEQUENCE [LARGE SCALE GENOMIC DNA]</scope>
    <source>
        <strain evidence="2">JAM AC0309</strain>
    </source>
</reference>
<dbReference type="EMBL" id="AP017315">
    <property type="protein sequence ID" value="BAU31795.1"/>
    <property type="molecule type" value="Genomic_DNA"/>
</dbReference>
<dbReference type="OrthoDB" id="9789781at2"/>
<evidence type="ECO:0008006" key="3">
    <source>
        <dbReference type="Google" id="ProtNLM"/>
    </source>
</evidence>
<dbReference type="AlphaFoldDB" id="A0A0U4NTY1"/>
<reference evidence="1 2" key="2">
    <citation type="submission" date="2016-01" db="EMBL/GenBank/DDBJ databases">
        <title>Microcella alkaliphila JAM AC0309 whole genome shotgun sequence.</title>
        <authorList>
            <person name="Kurata A."/>
            <person name="Hirose Y."/>
            <person name="Kishimoto N."/>
            <person name="Kobayashi T."/>
        </authorList>
    </citation>
    <scope>NUCLEOTIDE SEQUENCE [LARGE SCALE GENOMIC DNA]</scope>
    <source>
        <strain evidence="1 2">JAM AC0309</strain>
    </source>
</reference>
<dbReference type="Proteomes" id="UP000218965">
    <property type="component" value="Chromosome"/>
</dbReference>
<organism evidence="1 2">
    <name type="scientific">Microcella alkaliphila</name>
    <dbReference type="NCBI Taxonomy" id="279828"/>
    <lineage>
        <taxon>Bacteria</taxon>
        <taxon>Bacillati</taxon>
        <taxon>Actinomycetota</taxon>
        <taxon>Actinomycetes</taxon>
        <taxon>Micrococcales</taxon>
        <taxon>Microbacteriaceae</taxon>
        <taxon>Microcella</taxon>
    </lineage>
</organism>
<sequence length="196" mass="21464">MKELDESLPSTFTTETSRAHGVHPRDLYAWRDGGQVIELSRGVFRRADAPPASYPDMIAVAHRAPRAIVCCISAAAVHDLTDEMPASVQVAVPKRSHTPVIAYPPVTVFRFEEATFELGVTAFEAGPGEPVRIYDAARTVVDLMRFRKRLGEPIAHAALHRYLAASNSKPALLLEYAEALRTFGPMRAALDIASAR</sequence>
<evidence type="ECO:0000313" key="1">
    <source>
        <dbReference type="EMBL" id="BAU31795.1"/>
    </source>
</evidence>
<evidence type="ECO:0000313" key="2">
    <source>
        <dbReference type="Proteomes" id="UP000218965"/>
    </source>
</evidence>
<proteinExistence type="predicted"/>
<accession>A0A0U4NTY1</accession>
<name>A0A0U4NTY1_9MICO</name>
<protein>
    <recommendedName>
        <fullName evidence="3">Transcriptional regulator, AbiEi antitoxin, Type IV TA system</fullName>
    </recommendedName>
</protein>
<dbReference type="RefSeq" id="WP_096420978.1">
    <property type="nucleotide sequence ID" value="NZ_AP017315.1"/>
</dbReference>
<gene>
    <name evidence="1" type="ORF">MalAC0309_0930</name>
</gene>